<proteinExistence type="predicted"/>
<comment type="caution">
    <text evidence="1">The sequence shown here is derived from an EMBL/GenBank/DDBJ whole genome shotgun (WGS) entry which is preliminary data.</text>
</comment>
<keyword evidence="2" id="KW-1185">Reference proteome</keyword>
<reference evidence="1 2" key="1">
    <citation type="submission" date="2024-03" db="EMBL/GenBank/DDBJ databases">
        <authorList>
            <person name="Martinez-Hernandez J."/>
        </authorList>
    </citation>
    <scope>NUCLEOTIDE SEQUENCE [LARGE SCALE GENOMIC DNA]</scope>
</reference>
<dbReference type="EMBL" id="CAXHTB010000005">
    <property type="protein sequence ID" value="CAL0306743.1"/>
    <property type="molecule type" value="Genomic_DNA"/>
</dbReference>
<dbReference type="AlphaFoldDB" id="A0AAV1WCJ2"/>
<protein>
    <submittedName>
        <fullName evidence="1">Uncharacterized protein</fullName>
    </submittedName>
</protein>
<name>A0AAV1WCJ2_LUPLU</name>
<evidence type="ECO:0000313" key="1">
    <source>
        <dbReference type="EMBL" id="CAL0306743.1"/>
    </source>
</evidence>
<gene>
    <name evidence="1" type="ORF">LLUT_LOCUS7803</name>
</gene>
<accession>A0AAV1WCJ2</accession>
<organism evidence="1 2">
    <name type="scientific">Lupinus luteus</name>
    <name type="common">European yellow lupine</name>
    <dbReference type="NCBI Taxonomy" id="3873"/>
    <lineage>
        <taxon>Eukaryota</taxon>
        <taxon>Viridiplantae</taxon>
        <taxon>Streptophyta</taxon>
        <taxon>Embryophyta</taxon>
        <taxon>Tracheophyta</taxon>
        <taxon>Spermatophyta</taxon>
        <taxon>Magnoliopsida</taxon>
        <taxon>eudicotyledons</taxon>
        <taxon>Gunneridae</taxon>
        <taxon>Pentapetalae</taxon>
        <taxon>rosids</taxon>
        <taxon>fabids</taxon>
        <taxon>Fabales</taxon>
        <taxon>Fabaceae</taxon>
        <taxon>Papilionoideae</taxon>
        <taxon>50 kb inversion clade</taxon>
        <taxon>genistoids sensu lato</taxon>
        <taxon>core genistoids</taxon>
        <taxon>Genisteae</taxon>
        <taxon>Lupinus</taxon>
    </lineage>
</organism>
<evidence type="ECO:0000313" key="2">
    <source>
        <dbReference type="Proteomes" id="UP001497480"/>
    </source>
</evidence>
<dbReference type="Proteomes" id="UP001497480">
    <property type="component" value="Unassembled WGS sequence"/>
</dbReference>
<sequence length="165" mass="18625">MTARSNLSHTNGNNTFQLPKVSNFQSDHILEPTRNGVNMVQDIRSIYNTRIQQNNRMPSWNMIAPVNNNKHQQNLQLQINKNIFGPGVNNVNGNSSSEATRFSAVAPSIGSNIRPTISQFDNGRFNKLFIPSAMNHGSSQSFSKRTFHKSISKTTFKKQDYILKD</sequence>